<reference evidence="4" key="1">
    <citation type="submission" date="2017-05" db="EMBL/GenBank/DDBJ databases">
        <authorList>
            <person name="Macchi M."/>
            <person name="Festa S."/>
            <person name="Coppotelli B.M."/>
            <person name="Morelli I.S."/>
        </authorList>
    </citation>
    <scope>NUCLEOTIDE SEQUENCE [LARGE SCALE GENOMIC DNA]</scope>
    <source>
        <strain evidence="4">I</strain>
    </source>
</reference>
<comment type="subcellular location">
    <subcellularLocation>
        <location evidence="1">Secreted</location>
    </subcellularLocation>
</comment>
<accession>A0A211ZMW7</accession>
<dbReference type="InterPro" id="IPR001343">
    <property type="entry name" value="Hemolysn_Ca-bd"/>
</dbReference>
<evidence type="ECO:0008006" key="5">
    <source>
        <dbReference type="Google" id="ProtNLM"/>
    </source>
</evidence>
<dbReference type="RefSeq" id="WP_088151721.1">
    <property type="nucleotide sequence ID" value="NZ_NHON01000023.1"/>
</dbReference>
<sequence>MTSAREPADLLGLLVDGERLVGGPGPDTLAGGDGNDVIYGKGGDDTLRGGAGNDQLIGGAGADQIDGGAGIDTAWYGASAGHVHVDLGSGAGHLGDAEGDQLSGIENVRGSRFDDTLVGDRGANLLAGGEGDDTLRGGVGSDILDGGAGTDTADYTASIGGVTVDLTTGTGAGGDATRDRLIGIENVTGSGSADTLLDDTGDNVLTPGRGVDQVWISGGHDRVVYTGAADFEGTYEYIHVPETGSGTVTVDLAAVDADATQAGNQAFVLTGASSFTGTPGEMVQNELDTGILYMFDLDGDFESDGGFILESNGNGLPSYDLDIIL</sequence>
<keyword evidence="2" id="KW-0964">Secreted</keyword>
<dbReference type="Gene3D" id="2.150.10.10">
    <property type="entry name" value="Serralysin-like metalloprotease, C-terminal"/>
    <property type="match status" value="2"/>
</dbReference>
<dbReference type="PRINTS" id="PR00313">
    <property type="entry name" value="CABNDNGRPT"/>
</dbReference>
<name>A0A211ZMW7_9PROT</name>
<evidence type="ECO:0000256" key="1">
    <source>
        <dbReference type="ARBA" id="ARBA00004613"/>
    </source>
</evidence>
<evidence type="ECO:0000256" key="2">
    <source>
        <dbReference type="ARBA" id="ARBA00022525"/>
    </source>
</evidence>
<dbReference type="InterPro" id="IPR050557">
    <property type="entry name" value="RTX_toxin/Mannuronan_C5-epim"/>
</dbReference>
<dbReference type="InterPro" id="IPR011049">
    <property type="entry name" value="Serralysin-like_metalloprot_C"/>
</dbReference>
<dbReference type="PROSITE" id="PS00330">
    <property type="entry name" value="HEMOLYSIN_CALCIUM"/>
    <property type="match status" value="4"/>
</dbReference>
<dbReference type="AlphaFoldDB" id="A0A211ZMW7"/>
<organism evidence="3 4">
    <name type="scientific">Inquilinus limosus</name>
    <dbReference type="NCBI Taxonomy" id="171674"/>
    <lineage>
        <taxon>Bacteria</taxon>
        <taxon>Pseudomonadati</taxon>
        <taxon>Pseudomonadota</taxon>
        <taxon>Alphaproteobacteria</taxon>
        <taxon>Rhodospirillales</taxon>
        <taxon>Rhodospirillaceae</taxon>
        <taxon>Inquilinus</taxon>
    </lineage>
</organism>
<evidence type="ECO:0000313" key="3">
    <source>
        <dbReference type="EMBL" id="OWJ66526.1"/>
    </source>
</evidence>
<dbReference type="Proteomes" id="UP000196655">
    <property type="component" value="Unassembled WGS sequence"/>
</dbReference>
<evidence type="ECO:0000313" key="4">
    <source>
        <dbReference type="Proteomes" id="UP000196655"/>
    </source>
</evidence>
<dbReference type="Pfam" id="PF00353">
    <property type="entry name" value="HemolysinCabind"/>
    <property type="match status" value="3"/>
</dbReference>
<dbReference type="SUPFAM" id="SSF51120">
    <property type="entry name" value="beta-Roll"/>
    <property type="match status" value="3"/>
</dbReference>
<dbReference type="InterPro" id="IPR018511">
    <property type="entry name" value="Hemolysin-typ_Ca-bd_CS"/>
</dbReference>
<comment type="caution">
    <text evidence="3">The sequence shown here is derived from an EMBL/GenBank/DDBJ whole genome shotgun (WGS) entry which is preliminary data.</text>
</comment>
<protein>
    <recommendedName>
        <fullName evidence="5">Calcium-binding protein</fullName>
    </recommendedName>
</protein>
<dbReference type="PANTHER" id="PTHR38340:SF1">
    <property type="entry name" value="S-LAYER PROTEIN"/>
    <property type="match status" value="1"/>
</dbReference>
<keyword evidence="4" id="KW-1185">Reference proteome</keyword>
<dbReference type="GO" id="GO:0005576">
    <property type="term" value="C:extracellular region"/>
    <property type="evidence" value="ECO:0007669"/>
    <property type="project" value="UniProtKB-SubCell"/>
</dbReference>
<dbReference type="OrthoDB" id="7864256at2"/>
<proteinExistence type="predicted"/>
<dbReference type="EMBL" id="NHON01000023">
    <property type="protein sequence ID" value="OWJ66526.1"/>
    <property type="molecule type" value="Genomic_DNA"/>
</dbReference>
<gene>
    <name evidence="3" type="ORF">BWR60_14415</name>
</gene>
<dbReference type="GO" id="GO:0005509">
    <property type="term" value="F:calcium ion binding"/>
    <property type="evidence" value="ECO:0007669"/>
    <property type="project" value="InterPro"/>
</dbReference>
<dbReference type="PANTHER" id="PTHR38340">
    <property type="entry name" value="S-LAYER PROTEIN"/>
    <property type="match status" value="1"/>
</dbReference>